<dbReference type="PANTHER" id="PTHR47117:SF8">
    <property type="entry name" value="KINESIN FAMILY MEMBER 16B"/>
    <property type="match status" value="1"/>
</dbReference>
<feature type="compositionally biased region" description="Low complexity" evidence="1">
    <location>
        <begin position="393"/>
        <end position="417"/>
    </location>
</feature>
<evidence type="ECO:0000259" key="2">
    <source>
        <dbReference type="PROSITE" id="PS50848"/>
    </source>
</evidence>
<evidence type="ECO:0000256" key="1">
    <source>
        <dbReference type="SAM" id="MobiDB-lite"/>
    </source>
</evidence>
<accession>A0A8S3YLY2</accession>
<dbReference type="EMBL" id="CAJHNH020000107">
    <property type="protein sequence ID" value="CAG5115346.1"/>
    <property type="molecule type" value="Genomic_DNA"/>
</dbReference>
<keyword evidence="4" id="KW-1185">Reference proteome</keyword>
<dbReference type="AlphaFoldDB" id="A0A8S3YLY2"/>
<dbReference type="PROSITE" id="PS50848">
    <property type="entry name" value="START"/>
    <property type="match status" value="1"/>
</dbReference>
<dbReference type="OrthoDB" id="3176171at2759"/>
<dbReference type="Pfam" id="PF01852">
    <property type="entry name" value="START"/>
    <property type="match status" value="1"/>
</dbReference>
<organism evidence="3 4">
    <name type="scientific">Candidula unifasciata</name>
    <dbReference type="NCBI Taxonomy" id="100452"/>
    <lineage>
        <taxon>Eukaryota</taxon>
        <taxon>Metazoa</taxon>
        <taxon>Spiralia</taxon>
        <taxon>Lophotrochozoa</taxon>
        <taxon>Mollusca</taxon>
        <taxon>Gastropoda</taxon>
        <taxon>Heterobranchia</taxon>
        <taxon>Euthyneura</taxon>
        <taxon>Panpulmonata</taxon>
        <taxon>Eupulmonata</taxon>
        <taxon>Stylommatophora</taxon>
        <taxon>Helicina</taxon>
        <taxon>Helicoidea</taxon>
        <taxon>Geomitridae</taxon>
        <taxon>Candidula</taxon>
    </lineage>
</organism>
<feature type="domain" description="START" evidence="2">
    <location>
        <begin position="488"/>
        <end position="658"/>
    </location>
</feature>
<dbReference type="PANTHER" id="PTHR47117">
    <property type="entry name" value="STAR-RELATED LIPID TRANSFER PROTEIN 9"/>
    <property type="match status" value="1"/>
</dbReference>
<dbReference type="InterPro" id="IPR002913">
    <property type="entry name" value="START_lipid-bd_dom"/>
</dbReference>
<dbReference type="Gene3D" id="3.30.530.20">
    <property type="match status" value="1"/>
</dbReference>
<dbReference type="GO" id="GO:0008289">
    <property type="term" value="F:lipid binding"/>
    <property type="evidence" value="ECO:0007669"/>
    <property type="project" value="InterPro"/>
</dbReference>
<protein>
    <recommendedName>
        <fullName evidence="2">START domain-containing protein</fullName>
    </recommendedName>
</protein>
<gene>
    <name evidence="3" type="ORF">CUNI_LOCUS904</name>
</gene>
<comment type="caution">
    <text evidence="3">The sequence shown here is derived from an EMBL/GenBank/DDBJ whole genome shotgun (WGS) entry which is preliminary data.</text>
</comment>
<proteinExistence type="predicted"/>
<evidence type="ECO:0000313" key="3">
    <source>
        <dbReference type="EMBL" id="CAG5115346.1"/>
    </source>
</evidence>
<dbReference type="Proteomes" id="UP000678393">
    <property type="component" value="Unassembled WGS sequence"/>
</dbReference>
<dbReference type="InterPro" id="IPR023393">
    <property type="entry name" value="START-like_dom_sf"/>
</dbReference>
<evidence type="ECO:0000313" key="4">
    <source>
        <dbReference type="Proteomes" id="UP000678393"/>
    </source>
</evidence>
<feature type="region of interest" description="Disordered" evidence="1">
    <location>
        <begin position="374"/>
        <end position="440"/>
    </location>
</feature>
<reference evidence="3" key="1">
    <citation type="submission" date="2021-04" db="EMBL/GenBank/DDBJ databases">
        <authorList>
            <consortium name="Molecular Ecology Group"/>
        </authorList>
    </citation>
    <scope>NUCLEOTIDE SEQUENCE</scope>
</reference>
<name>A0A8S3YLY2_9EUPU</name>
<dbReference type="SUPFAM" id="SSF55961">
    <property type="entry name" value="Bet v1-like"/>
    <property type="match status" value="1"/>
</dbReference>
<sequence>MNLLLLSVTSTLLCIVVIFALKYLSLLRWISGHAYVLSKRREHFSILEMLDLFKNVKPFPISCQKGWKIDSYSHGHRIWFNFLTFPHNLNAPSIKVYAVFNQVQSSAQALLHVLKNISQSCEWKPGVISASNTHSLASLDVPVMVRGIPSMPVQVDCVKEERLCYSKPRFGLQSRDPWFTENVVPTVSLEYKRFWHREDNGVCWLIQMNETLQTCEFYLIQPIQEVDRCLVSVVTWSRLHSASCVDKASILLSSLIEYISLRKLQKTPLTTITLPQDLSDSDVESSDSGEGHESVGQDAHLLNKNRSSLLDKHSNDSITSKNIPFEKRKIELEKYSSILKYRCKNGGPSASASASDIGAAAAASTDFQSRSNGFTPLFSAKNQDVERTKSSLRRSVSDNSSLRRSSITSRKSDQQSVDSDDNVDGSIPEQRVPSSYDTREDISDEDLEIARYKTMNNHYASELLAETMKASNINLELPPDKQAESSGGWIFSSFDKNIVVLKKLQRPGVTVQSYIGKGFVLAPPKAVWDAVRNPRTRFTYDDTLKKVDIIATIDNTLKIVYLYHESQQFLMKENCDMCVLHGERQDGQRYILTYSSIEHDKCPVNPNITRAKVLPSGWIIEPAKQDKKTFSIVTYLMQIDFGSHSDGSDNLPFQDMISRYPLSIADLQQYLKPAVQMLQQKSLS</sequence>